<dbReference type="GO" id="GO:0016787">
    <property type="term" value="F:hydrolase activity"/>
    <property type="evidence" value="ECO:0007669"/>
    <property type="project" value="UniProtKB-KW"/>
</dbReference>
<dbReference type="Gene3D" id="3.60.15.10">
    <property type="entry name" value="Ribonuclease Z/Hydroxyacylglutathione hydrolase-like"/>
    <property type="match status" value="1"/>
</dbReference>
<organism evidence="2 3">
    <name type="scientific">Neolecta irregularis (strain DAH-3)</name>
    <dbReference type="NCBI Taxonomy" id="1198029"/>
    <lineage>
        <taxon>Eukaryota</taxon>
        <taxon>Fungi</taxon>
        <taxon>Dikarya</taxon>
        <taxon>Ascomycota</taxon>
        <taxon>Taphrinomycotina</taxon>
        <taxon>Neolectales</taxon>
        <taxon>Neolectaceae</taxon>
        <taxon>Neolecta</taxon>
    </lineage>
</organism>
<dbReference type="OrthoDB" id="341300at2759"/>
<feature type="domain" description="Metallo-beta-lactamase" evidence="1">
    <location>
        <begin position="30"/>
        <end position="220"/>
    </location>
</feature>
<evidence type="ECO:0000313" key="3">
    <source>
        <dbReference type="Proteomes" id="UP000186594"/>
    </source>
</evidence>
<name>A0A1U7LSV8_NEOID</name>
<dbReference type="AlphaFoldDB" id="A0A1U7LSV8"/>
<comment type="caution">
    <text evidence="2">The sequence shown here is derived from an EMBL/GenBank/DDBJ whole genome shotgun (WGS) entry which is preliminary data.</text>
</comment>
<reference evidence="2 3" key="1">
    <citation type="submission" date="2016-04" db="EMBL/GenBank/DDBJ databases">
        <title>Evolutionary innovation and constraint leading to complex multicellularity in the Ascomycota.</title>
        <authorList>
            <person name="Cisse O."/>
            <person name="Nguyen A."/>
            <person name="Hewitt D.A."/>
            <person name="Jedd G."/>
            <person name="Stajich J.E."/>
        </authorList>
    </citation>
    <scope>NUCLEOTIDE SEQUENCE [LARGE SCALE GENOMIC DNA]</scope>
    <source>
        <strain evidence="2 3">DAH-3</strain>
    </source>
</reference>
<dbReference type="STRING" id="1198029.A0A1U7LSV8"/>
<evidence type="ECO:0000259" key="1">
    <source>
        <dbReference type="Pfam" id="PF12706"/>
    </source>
</evidence>
<dbReference type="InterPro" id="IPR001279">
    <property type="entry name" value="Metallo-B-lactamas"/>
</dbReference>
<accession>A0A1U7LSV8</accession>
<dbReference type="PANTHER" id="PTHR42663">
    <property type="entry name" value="HYDROLASE C777.06C-RELATED-RELATED"/>
    <property type="match status" value="1"/>
</dbReference>
<proteinExistence type="predicted"/>
<dbReference type="CDD" id="cd16279">
    <property type="entry name" value="metallo-hydrolase-like_MBL-fold"/>
    <property type="match status" value="1"/>
</dbReference>
<keyword evidence="3" id="KW-1185">Reference proteome</keyword>
<protein>
    <submittedName>
        <fullName evidence="2">Putative hydrolase</fullName>
    </submittedName>
</protein>
<dbReference type="SUPFAM" id="SSF56281">
    <property type="entry name" value="Metallo-hydrolase/oxidoreductase"/>
    <property type="match status" value="1"/>
</dbReference>
<sequence length="265" mass="29592">MSVVYTTRLEEPEKKYVGAGASQKGHRTGNILIDAGKTFYESALLVFPKYGLRQIDALLLSHNHCDAANGLDDLRGWTLGGFVQEYIDVYCDQATFHSVRTMFPFLVDISKATGGGDLTDQGFKWHVIDPIEPFQIEAGGIQVQALQVEHGFYSSGLPYYCLGFRIGEFSYISDTSAVPERTKTLLHGTKVLVLDALRDKPHPSHFSINQALGFVKSLHPPPLQTYLTGFSHDVNHYELEKRLVKDTSINITPCFDGQKVELDYC</sequence>
<dbReference type="Pfam" id="PF12706">
    <property type="entry name" value="Lactamase_B_2"/>
    <property type="match status" value="1"/>
</dbReference>
<dbReference type="EMBL" id="LXFE01000323">
    <property type="protein sequence ID" value="OLL25755.1"/>
    <property type="molecule type" value="Genomic_DNA"/>
</dbReference>
<dbReference type="OMA" id="GRHYYMI"/>
<dbReference type="InterPro" id="IPR036866">
    <property type="entry name" value="RibonucZ/Hydroxyglut_hydro"/>
</dbReference>
<dbReference type="Proteomes" id="UP000186594">
    <property type="component" value="Unassembled WGS sequence"/>
</dbReference>
<evidence type="ECO:0000313" key="2">
    <source>
        <dbReference type="EMBL" id="OLL25755.1"/>
    </source>
</evidence>
<gene>
    <name evidence="2" type="ORF">NEOLI_001654</name>
</gene>
<keyword evidence="2" id="KW-0378">Hydrolase</keyword>
<dbReference type="PANTHER" id="PTHR42663:SF6">
    <property type="entry name" value="HYDROLASE C777.06C-RELATED"/>
    <property type="match status" value="1"/>
</dbReference>